<dbReference type="InterPro" id="IPR011712">
    <property type="entry name" value="Sig_transdc_His_kin_sub3_dim/P"/>
</dbReference>
<evidence type="ECO:0000256" key="8">
    <source>
        <dbReference type="ARBA" id="ARBA00023012"/>
    </source>
</evidence>
<accession>A0AAE3GIK3</accession>
<feature type="domain" description="Signal transduction histidine kinase subgroup 3 dimerisation and phosphoacceptor" evidence="12">
    <location>
        <begin position="187"/>
        <end position="251"/>
    </location>
</feature>
<sequence length="406" mass="43392">MSVRARVEQRLRRTDPRVADAVLAVVLFAAMCVMGAVYHEPGWRRFHLDSYLLTALICLPLAVRRLAPMLVLLLVSLAYVAYLTVGHSPSLNYWGPVLALYSLAGLRPNREAACGALVTAAVLFYSGMTPQFPWAAALVQATAVPAGAWILGGLTRQLAERNRQLAETTARLREEQRRRAEQAVAEERLRIARELHDVVAHHVAVISMQAGLASYVFDTDPATARGAVDVIGGTSRETLRDMRRLLTLLRGADGPGAPDADAGGAADPLLPEDGPAPGLDRLPALAERVRAAGVDVVVDLADDVRTLPSALQLTVYRVVQEALTNVLKHAGPCRAEVRLRRDGQRLTVRISNDAGSAPPPAEDSTGDGGGHGLVGMRERARLYGGTVTAGPCVEGGFAVELTMPLP</sequence>
<keyword evidence="10" id="KW-1133">Transmembrane helix</keyword>
<keyword evidence="10" id="KW-0812">Transmembrane</keyword>
<dbReference type="InterPro" id="IPR003594">
    <property type="entry name" value="HATPase_dom"/>
</dbReference>
<evidence type="ECO:0000256" key="5">
    <source>
        <dbReference type="ARBA" id="ARBA00022741"/>
    </source>
</evidence>
<dbReference type="InterPro" id="IPR055558">
    <property type="entry name" value="DUF7134"/>
</dbReference>
<evidence type="ECO:0000256" key="3">
    <source>
        <dbReference type="ARBA" id="ARBA00022553"/>
    </source>
</evidence>
<feature type="transmembrane region" description="Helical" evidence="10">
    <location>
        <begin position="132"/>
        <end position="154"/>
    </location>
</feature>
<evidence type="ECO:0000256" key="7">
    <source>
        <dbReference type="ARBA" id="ARBA00022840"/>
    </source>
</evidence>
<keyword evidence="5" id="KW-0547">Nucleotide-binding</keyword>
<feature type="transmembrane region" description="Helical" evidence="10">
    <location>
        <begin position="45"/>
        <end position="63"/>
    </location>
</feature>
<dbReference type="AlphaFoldDB" id="A0AAE3GIK3"/>
<keyword evidence="6 14" id="KW-0418">Kinase</keyword>
<protein>
    <recommendedName>
        <fullName evidence="2">histidine kinase</fullName>
        <ecNumber evidence="2">2.7.13.3</ecNumber>
    </recommendedName>
</protein>
<reference evidence="14" key="1">
    <citation type="submission" date="2022-06" db="EMBL/GenBank/DDBJ databases">
        <title>Genomic Encyclopedia of Archaeal and Bacterial Type Strains, Phase II (KMG-II): from individual species to whole genera.</title>
        <authorList>
            <person name="Goeker M."/>
        </authorList>
    </citation>
    <scope>NUCLEOTIDE SEQUENCE</scope>
    <source>
        <strain evidence="14">DSM 43935</strain>
    </source>
</reference>
<dbReference type="Gene3D" id="1.20.5.1930">
    <property type="match status" value="1"/>
</dbReference>
<keyword evidence="10" id="KW-0472">Membrane</keyword>
<keyword evidence="8" id="KW-0902">Two-component regulatory system</keyword>
<dbReference type="Gene3D" id="3.30.565.10">
    <property type="entry name" value="Histidine kinase-like ATPase, C-terminal domain"/>
    <property type="match status" value="1"/>
</dbReference>
<feature type="transmembrane region" description="Helical" evidence="10">
    <location>
        <begin position="21"/>
        <end position="39"/>
    </location>
</feature>
<dbReference type="InterPro" id="IPR050482">
    <property type="entry name" value="Sensor_HK_TwoCompSys"/>
</dbReference>
<dbReference type="Pfam" id="PF07730">
    <property type="entry name" value="HisKA_3"/>
    <property type="match status" value="1"/>
</dbReference>
<organism evidence="14 15">
    <name type="scientific">Goodfellowiella coeruleoviolacea</name>
    <dbReference type="NCBI Taxonomy" id="334858"/>
    <lineage>
        <taxon>Bacteria</taxon>
        <taxon>Bacillati</taxon>
        <taxon>Actinomycetota</taxon>
        <taxon>Actinomycetes</taxon>
        <taxon>Pseudonocardiales</taxon>
        <taxon>Pseudonocardiaceae</taxon>
        <taxon>Goodfellowiella</taxon>
    </lineage>
</organism>
<proteinExistence type="predicted"/>
<feature type="region of interest" description="Disordered" evidence="9">
    <location>
        <begin position="351"/>
        <end position="373"/>
    </location>
</feature>
<evidence type="ECO:0000259" key="11">
    <source>
        <dbReference type="Pfam" id="PF02518"/>
    </source>
</evidence>
<feature type="domain" description="Histidine kinase/HSP90-like ATPase" evidence="11">
    <location>
        <begin position="313"/>
        <end position="405"/>
    </location>
</feature>
<comment type="caution">
    <text evidence="14">The sequence shown here is derived from an EMBL/GenBank/DDBJ whole genome shotgun (WGS) entry which is preliminary data.</text>
</comment>
<dbReference type="RefSeq" id="WP_253775994.1">
    <property type="nucleotide sequence ID" value="NZ_JAMTCK010000013.1"/>
</dbReference>
<gene>
    <name evidence="14" type="ORF">LX83_005166</name>
</gene>
<dbReference type="EC" id="2.7.13.3" evidence="2"/>
<keyword evidence="4" id="KW-0808">Transferase</keyword>
<dbReference type="CDD" id="cd16917">
    <property type="entry name" value="HATPase_UhpB-NarQ-NarX-like"/>
    <property type="match status" value="1"/>
</dbReference>
<evidence type="ECO:0000256" key="10">
    <source>
        <dbReference type="SAM" id="Phobius"/>
    </source>
</evidence>
<feature type="compositionally biased region" description="Low complexity" evidence="9">
    <location>
        <begin position="252"/>
        <end position="271"/>
    </location>
</feature>
<dbReference type="GO" id="GO:0016020">
    <property type="term" value="C:membrane"/>
    <property type="evidence" value="ECO:0007669"/>
    <property type="project" value="InterPro"/>
</dbReference>
<dbReference type="SUPFAM" id="SSF55874">
    <property type="entry name" value="ATPase domain of HSP90 chaperone/DNA topoisomerase II/histidine kinase"/>
    <property type="match status" value="1"/>
</dbReference>
<evidence type="ECO:0000313" key="14">
    <source>
        <dbReference type="EMBL" id="MCP2168288.1"/>
    </source>
</evidence>
<dbReference type="PANTHER" id="PTHR24421:SF10">
    <property type="entry name" value="NITRATE_NITRITE SENSOR PROTEIN NARQ"/>
    <property type="match status" value="1"/>
</dbReference>
<dbReference type="GO" id="GO:0000155">
    <property type="term" value="F:phosphorelay sensor kinase activity"/>
    <property type="evidence" value="ECO:0007669"/>
    <property type="project" value="InterPro"/>
</dbReference>
<evidence type="ECO:0000259" key="12">
    <source>
        <dbReference type="Pfam" id="PF07730"/>
    </source>
</evidence>
<dbReference type="Pfam" id="PF02518">
    <property type="entry name" value="HATPase_c"/>
    <property type="match status" value="1"/>
</dbReference>
<dbReference type="Pfam" id="PF23539">
    <property type="entry name" value="DUF7134"/>
    <property type="match status" value="1"/>
</dbReference>
<name>A0AAE3GIK3_9PSEU</name>
<evidence type="ECO:0000259" key="13">
    <source>
        <dbReference type="Pfam" id="PF23539"/>
    </source>
</evidence>
<evidence type="ECO:0000256" key="2">
    <source>
        <dbReference type="ARBA" id="ARBA00012438"/>
    </source>
</evidence>
<dbReference type="PANTHER" id="PTHR24421">
    <property type="entry name" value="NITRATE/NITRITE SENSOR PROTEIN NARX-RELATED"/>
    <property type="match status" value="1"/>
</dbReference>
<feature type="region of interest" description="Disordered" evidence="9">
    <location>
        <begin position="252"/>
        <end position="277"/>
    </location>
</feature>
<keyword evidence="7" id="KW-0067">ATP-binding</keyword>
<evidence type="ECO:0000256" key="6">
    <source>
        <dbReference type="ARBA" id="ARBA00022777"/>
    </source>
</evidence>
<keyword evidence="3" id="KW-0597">Phosphoprotein</keyword>
<feature type="transmembrane region" description="Helical" evidence="10">
    <location>
        <begin position="70"/>
        <end position="88"/>
    </location>
</feature>
<dbReference type="GO" id="GO:0046983">
    <property type="term" value="F:protein dimerization activity"/>
    <property type="evidence" value="ECO:0007669"/>
    <property type="project" value="InterPro"/>
</dbReference>
<dbReference type="EMBL" id="JAMTCK010000013">
    <property type="protein sequence ID" value="MCP2168288.1"/>
    <property type="molecule type" value="Genomic_DNA"/>
</dbReference>
<dbReference type="InterPro" id="IPR036890">
    <property type="entry name" value="HATPase_C_sf"/>
</dbReference>
<comment type="catalytic activity">
    <reaction evidence="1">
        <text>ATP + protein L-histidine = ADP + protein N-phospho-L-histidine.</text>
        <dbReference type="EC" id="2.7.13.3"/>
    </reaction>
</comment>
<evidence type="ECO:0000256" key="4">
    <source>
        <dbReference type="ARBA" id="ARBA00022679"/>
    </source>
</evidence>
<dbReference type="Proteomes" id="UP001206128">
    <property type="component" value="Unassembled WGS sequence"/>
</dbReference>
<dbReference type="GO" id="GO:0005524">
    <property type="term" value="F:ATP binding"/>
    <property type="evidence" value="ECO:0007669"/>
    <property type="project" value="UniProtKB-KW"/>
</dbReference>
<keyword evidence="15" id="KW-1185">Reference proteome</keyword>
<feature type="domain" description="DUF7134" evidence="13">
    <location>
        <begin position="11"/>
        <end position="156"/>
    </location>
</feature>
<evidence type="ECO:0000256" key="1">
    <source>
        <dbReference type="ARBA" id="ARBA00000085"/>
    </source>
</evidence>
<evidence type="ECO:0000313" key="15">
    <source>
        <dbReference type="Proteomes" id="UP001206128"/>
    </source>
</evidence>
<evidence type="ECO:0000256" key="9">
    <source>
        <dbReference type="SAM" id="MobiDB-lite"/>
    </source>
</evidence>